<accession>A0ABX2JM19</accession>
<name>A0ABX2JM19_9SPHN</name>
<dbReference type="Proteomes" id="UP000621447">
    <property type="component" value="Unassembled WGS sequence"/>
</dbReference>
<sequence length="184" mass="19434">MIERIMLAGLMRLELPGRTIRLCDGGVVPAFGETFVGADPDFGTLAGFEALTEGVGDEAPAGTIAMLPPSPSAATMLSRPEYQNSRLRLFVAELDVATGLPIAEPDQQADWQTDTTVLRIGKGTRSLEIGCVSRAQRLLALNEGNVLSSTAHQRVFPAETGFDQATGLTNQVAWGEAAPPRGVA</sequence>
<reference evidence="1 2" key="1">
    <citation type="submission" date="2020-06" db="EMBL/GenBank/DDBJ databases">
        <title>Sphingomonas hominis sp. nov., a member of the Sphingomonas, isolated from the hair of a 22-year-old girl.</title>
        <authorList>
            <person name="Zhang D.-F."/>
            <person name="Cui X.-W."/>
        </authorList>
    </citation>
    <scope>NUCLEOTIDE SEQUENCE [LARGE SCALE GENOMIC DNA]</scope>
    <source>
        <strain evidence="1 2">HHU CXW</strain>
    </source>
</reference>
<keyword evidence="2" id="KW-1185">Reference proteome</keyword>
<evidence type="ECO:0000313" key="2">
    <source>
        <dbReference type="Proteomes" id="UP000621447"/>
    </source>
</evidence>
<dbReference type="EMBL" id="JABULH010000001">
    <property type="protein sequence ID" value="NTS64152.1"/>
    <property type="molecule type" value="Genomic_DNA"/>
</dbReference>
<dbReference type="RefSeq" id="WP_174192202.1">
    <property type="nucleotide sequence ID" value="NZ_JABULH010000001.1"/>
</dbReference>
<evidence type="ECO:0000313" key="1">
    <source>
        <dbReference type="EMBL" id="NTS64152.1"/>
    </source>
</evidence>
<comment type="caution">
    <text evidence="1">The sequence shown here is derived from an EMBL/GenBank/DDBJ whole genome shotgun (WGS) entry which is preliminary data.</text>
</comment>
<organism evidence="1 2">
    <name type="scientific">Sphingomonas hominis</name>
    <dbReference type="NCBI Taxonomy" id="2741495"/>
    <lineage>
        <taxon>Bacteria</taxon>
        <taxon>Pseudomonadati</taxon>
        <taxon>Pseudomonadota</taxon>
        <taxon>Alphaproteobacteria</taxon>
        <taxon>Sphingomonadales</taxon>
        <taxon>Sphingomonadaceae</taxon>
        <taxon>Sphingomonas</taxon>
    </lineage>
</organism>
<gene>
    <name evidence="1" type="ORF">HRV97_03120</name>
</gene>
<protein>
    <submittedName>
        <fullName evidence="1">Uncharacterized protein</fullName>
    </submittedName>
</protein>
<proteinExistence type="predicted"/>